<sequence length="118" mass="13477">MRLAKELDSLLNEERDDEIMAKIIDTKIHLNMEIDKDEIARANWLRLGDKNLAFFQKYATIRRQANLISKLTSEDGNEITTGAEINERTTIFFKELFTSKGVANSDKVLDGIEVSITD</sequence>
<name>A0A5B6WCP5_9ROSI</name>
<keyword evidence="2" id="KW-1185">Reference proteome</keyword>
<reference evidence="2" key="1">
    <citation type="journal article" date="2019" name="Plant Biotechnol. J.">
        <title>Genome sequencing of the Australian wild diploid species Gossypium australe highlights disease resistance and delayed gland morphogenesis.</title>
        <authorList>
            <person name="Cai Y."/>
            <person name="Cai X."/>
            <person name="Wang Q."/>
            <person name="Wang P."/>
            <person name="Zhang Y."/>
            <person name="Cai C."/>
            <person name="Xu Y."/>
            <person name="Wang K."/>
            <person name="Zhou Z."/>
            <person name="Wang C."/>
            <person name="Geng S."/>
            <person name="Li B."/>
            <person name="Dong Q."/>
            <person name="Hou Y."/>
            <person name="Wang H."/>
            <person name="Ai P."/>
            <person name="Liu Z."/>
            <person name="Yi F."/>
            <person name="Sun M."/>
            <person name="An G."/>
            <person name="Cheng J."/>
            <person name="Zhang Y."/>
            <person name="Shi Q."/>
            <person name="Xie Y."/>
            <person name="Shi X."/>
            <person name="Chang Y."/>
            <person name="Huang F."/>
            <person name="Chen Y."/>
            <person name="Hong S."/>
            <person name="Mi L."/>
            <person name="Sun Q."/>
            <person name="Zhang L."/>
            <person name="Zhou B."/>
            <person name="Peng R."/>
            <person name="Zhang X."/>
            <person name="Liu F."/>
        </authorList>
    </citation>
    <scope>NUCLEOTIDE SEQUENCE [LARGE SCALE GENOMIC DNA]</scope>
    <source>
        <strain evidence="2">cv. PA1801</strain>
    </source>
</reference>
<dbReference type="AlphaFoldDB" id="A0A5B6WCP5"/>
<evidence type="ECO:0000313" key="1">
    <source>
        <dbReference type="EMBL" id="KAA3479380.1"/>
    </source>
</evidence>
<keyword evidence="1" id="KW-0548">Nucleotidyltransferase</keyword>
<dbReference type="GO" id="GO:0003964">
    <property type="term" value="F:RNA-directed DNA polymerase activity"/>
    <property type="evidence" value="ECO:0007669"/>
    <property type="project" value="UniProtKB-KW"/>
</dbReference>
<protein>
    <submittedName>
        <fullName evidence="1">Reverse transcriptase</fullName>
    </submittedName>
</protein>
<organism evidence="1 2">
    <name type="scientific">Gossypium australe</name>
    <dbReference type="NCBI Taxonomy" id="47621"/>
    <lineage>
        <taxon>Eukaryota</taxon>
        <taxon>Viridiplantae</taxon>
        <taxon>Streptophyta</taxon>
        <taxon>Embryophyta</taxon>
        <taxon>Tracheophyta</taxon>
        <taxon>Spermatophyta</taxon>
        <taxon>Magnoliopsida</taxon>
        <taxon>eudicotyledons</taxon>
        <taxon>Gunneridae</taxon>
        <taxon>Pentapetalae</taxon>
        <taxon>rosids</taxon>
        <taxon>malvids</taxon>
        <taxon>Malvales</taxon>
        <taxon>Malvaceae</taxon>
        <taxon>Malvoideae</taxon>
        <taxon>Gossypium</taxon>
    </lineage>
</organism>
<dbReference type="OrthoDB" id="10530384at2759"/>
<accession>A0A5B6WCP5</accession>
<comment type="caution">
    <text evidence="1">The sequence shown here is derived from an EMBL/GenBank/DDBJ whole genome shotgun (WGS) entry which is preliminary data.</text>
</comment>
<gene>
    <name evidence="1" type="ORF">EPI10_019893</name>
</gene>
<dbReference type="EMBL" id="SMMG02000003">
    <property type="protein sequence ID" value="KAA3479380.1"/>
    <property type="molecule type" value="Genomic_DNA"/>
</dbReference>
<proteinExistence type="predicted"/>
<keyword evidence="1" id="KW-0808">Transferase</keyword>
<keyword evidence="1" id="KW-0695">RNA-directed DNA polymerase</keyword>
<dbReference type="Proteomes" id="UP000325315">
    <property type="component" value="Unassembled WGS sequence"/>
</dbReference>
<evidence type="ECO:0000313" key="2">
    <source>
        <dbReference type="Proteomes" id="UP000325315"/>
    </source>
</evidence>